<dbReference type="PANTHER" id="PTHR10663:SF372">
    <property type="entry name" value="F-BOX ONLY PROTEIN 8"/>
    <property type="match status" value="1"/>
</dbReference>
<dbReference type="GO" id="GO:0032012">
    <property type="term" value="P:regulation of ARF protein signal transduction"/>
    <property type="evidence" value="ECO:0007669"/>
    <property type="project" value="InterPro"/>
</dbReference>
<dbReference type="Gene3D" id="1.10.1000.11">
    <property type="entry name" value="Arf Nucleotide-binding Site Opener,domain 2"/>
    <property type="match status" value="1"/>
</dbReference>
<reference evidence="3 4" key="2">
    <citation type="submission" date="2018-11" db="EMBL/GenBank/DDBJ databases">
        <authorList>
            <consortium name="Pathogen Informatics"/>
        </authorList>
    </citation>
    <scope>NUCLEOTIDE SEQUENCE [LARGE SCALE GENOMIC DNA]</scope>
</reference>
<dbReference type="PROSITE" id="PS50190">
    <property type="entry name" value="SEC7"/>
    <property type="match status" value="1"/>
</dbReference>
<dbReference type="SUPFAM" id="SSF48425">
    <property type="entry name" value="Sec7 domain"/>
    <property type="match status" value="1"/>
</dbReference>
<dbReference type="STRING" id="102285.A0A0R3T1D4"/>
<evidence type="ECO:0000313" key="3">
    <source>
        <dbReference type="EMBL" id="VDN96537.1"/>
    </source>
</evidence>
<sequence>MGQLISTTPVDQSEVRFDLQDLPPELALTILSYLNPTDLYLASGVWWDLASNETLWRGLCRNYWPFCSAYENWHEKPDFSFRILFLRLDEARLTFNSDAFEGMRYLHENKLLKDDVQHIALYFHVTPGLNPDQKRRYLEAKQEPWESEGQLKWANAQLHLEILDALMSLKNFGGKFLPNALRDLCAELLSPMEISQNFIPYLLERFSVQFVHCNGNLGFRPGYASRGEDVVYVLCISLLMLSKDFASPQIKNKMSKREFIRNTRQAVPSASIDLLGQLYDNVYVEGDIGTWVIVKSNPSVSPPIQRRITDVRSTPRPYRIIAS</sequence>
<dbReference type="EMBL" id="UZAE01000206">
    <property type="protein sequence ID" value="VDN96537.1"/>
    <property type="molecule type" value="Genomic_DNA"/>
</dbReference>
<name>A0A0R3T1D4_RODNA</name>
<keyword evidence="4" id="KW-1185">Reference proteome</keyword>
<dbReference type="PANTHER" id="PTHR10663">
    <property type="entry name" value="GUANYL-NUCLEOTIDE EXCHANGE FACTOR"/>
    <property type="match status" value="1"/>
</dbReference>
<accession>A0A0R3T1D4</accession>
<dbReference type="Gene3D" id="1.10.220.20">
    <property type="match status" value="1"/>
</dbReference>
<dbReference type="AlphaFoldDB" id="A0A0R3T1D4"/>
<proteinExistence type="predicted"/>
<gene>
    <name evidence="3" type="ORF">HNAJ_LOCUS678</name>
</gene>
<evidence type="ECO:0000259" key="2">
    <source>
        <dbReference type="PROSITE" id="PS50190"/>
    </source>
</evidence>
<evidence type="ECO:0000259" key="1">
    <source>
        <dbReference type="PROSITE" id="PS50181"/>
    </source>
</evidence>
<dbReference type="SMART" id="SM00222">
    <property type="entry name" value="Sec7"/>
    <property type="match status" value="1"/>
</dbReference>
<dbReference type="InterPro" id="IPR000904">
    <property type="entry name" value="Sec7_dom"/>
</dbReference>
<dbReference type="InterPro" id="IPR023394">
    <property type="entry name" value="Sec7_C_sf"/>
</dbReference>
<dbReference type="Pfam" id="PF12937">
    <property type="entry name" value="F-box-like"/>
    <property type="match status" value="1"/>
</dbReference>
<organism evidence="5">
    <name type="scientific">Rodentolepis nana</name>
    <name type="common">Dwarf tapeworm</name>
    <name type="synonym">Hymenolepis nana</name>
    <dbReference type="NCBI Taxonomy" id="102285"/>
    <lineage>
        <taxon>Eukaryota</taxon>
        <taxon>Metazoa</taxon>
        <taxon>Spiralia</taxon>
        <taxon>Lophotrochozoa</taxon>
        <taxon>Platyhelminthes</taxon>
        <taxon>Cestoda</taxon>
        <taxon>Eucestoda</taxon>
        <taxon>Cyclophyllidea</taxon>
        <taxon>Hymenolepididae</taxon>
        <taxon>Rodentolepis</taxon>
    </lineage>
</organism>
<evidence type="ECO:0000313" key="5">
    <source>
        <dbReference type="WBParaSite" id="HNAJ_0000067801-mRNA-1"/>
    </source>
</evidence>
<dbReference type="GO" id="GO:0005085">
    <property type="term" value="F:guanyl-nucleotide exchange factor activity"/>
    <property type="evidence" value="ECO:0007669"/>
    <property type="project" value="InterPro"/>
</dbReference>
<dbReference type="PROSITE" id="PS50181">
    <property type="entry name" value="FBOX"/>
    <property type="match status" value="1"/>
</dbReference>
<dbReference type="InterPro" id="IPR036047">
    <property type="entry name" value="F-box-like_dom_sf"/>
</dbReference>
<protein>
    <submittedName>
        <fullName evidence="5">F-box domain-containing protein</fullName>
    </submittedName>
</protein>
<feature type="domain" description="F-box" evidence="1">
    <location>
        <begin position="16"/>
        <end position="59"/>
    </location>
</feature>
<feature type="domain" description="SEC7" evidence="2">
    <location>
        <begin position="88"/>
        <end position="285"/>
    </location>
</feature>
<reference evidence="5" key="1">
    <citation type="submission" date="2017-02" db="UniProtKB">
        <authorList>
            <consortium name="WormBaseParasite"/>
        </authorList>
    </citation>
    <scope>IDENTIFICATION</scope>
</reference>
<dbReference type="SUPFAM" id="SSF81383">
    <property type="entry name" value="F-box domain"/>
    <property type="match status" value="1"/>
</dbReference>
<dbReference type="InterPro" id="IPR035999">
    <property type="entry name" value="Sec7_dom_sf"/>
</dbReference>
<evidence type="ECO:0000313" key="4">
    <source>
        <dbReference type="Proteomes" id="UP000278807"/>
    </source>
</evidence>
<dbReference type="OrthoDB" id="430364at2759"/>
<dbReference type="Pfam" id="PF01369">
    <property type="entry name" value="Sec7"/>
    <property type="match status" value="1"/>
</dbReference>
<dbReference type="Proteomes" id="UP000278807">
    <property type="component" value="Unassembled WGS sequence"/>
</dbReference>
<dbReference type="WBParaSite" id="HNAJ_0000067801-mRNA-1">
    <property type="protein sequence ID" value="HNAJ_0000067801-mRNA-1"/>
    <property type="gene ID" value="HNAJ_0000067801"/>
</dbReference>
<dbReference type="InterPro" id="IPR001810">
    <property type="entry name" value="F-box_dom"/>
</dbReference>
<dbReference type="Gene3D" id="1.20.1280.50">
    <property type="match status" value="1"/>
</dbReference>